<proteinExistence type="predicted"/>
<dbReference type="InterPro" id="IPR004107">
    <property type="entry name" value="Integrase_SAM-like_N"/>
</dbReference>
<organism evidence="8 9">
    <name type="scientific">Ehrlichia minasensis</name>
    <dbReference type="NCBI Taxonomy" id="1242993"/>
    <lineage>
        <taxon>Bacteria</taxon>
        <taxon>Pseudomonadati</taxon>
        <taxon>Pseudomonadota</taxon>
        <taxon>Alphaproteobacteria</taxon>
        <taxon>Rickettsiales</taxon>
        <taxon>Anaplasmataceae</taxon>
        <taxon>Ehrlichia</taxon>
    </lineage>
</organism>
<dbReference type="Pfam" id="PF02899">
    <property type="entry name" value="Phage_int_SAM_1"/>
    <property type="match status" value="1"/>
</dbReference>
<evidence type="ECO:0000256" key="4">
    <source>
        <dbReference type="ARBA" id="ARBA00023172"/>
    </source>
</evidence>
<accession>A0A4V2BQN8</accession>
<evidence type="ECO:0000259" key="6">
    <source>
        <dbReference type="PROSITE" id="PS51898"/>
    </source>
</evidence>
<dbReference type="PROSITE" id="PS51898">
    <property type="entry name" value="TYR_RECOMBINASE"/>
    <property type="match status" value="1"/>
</dbReference>
<gene>
    <name evidence="8" type="ORF">DRF75_03045</name>
</gene>
<dbReference type="InterPro" id="IPR011010">
    <property type="entry name" value="DNA_brk_join_enz"/>
</dbReference>
<evidence type="ECO:0000313" key="8">
    <source>
        <dbReference type="EMBL" id="RZB12634.1"/>
    </source>
</evidence>
<dbReference type="GO" id="GO:0006310">
    <property type="term" value="P:DNA recombination"/>
    <property type="evidence" value="ECO:0007669"/>
    <property type="project" value="UniProtKB-KW"/>
</dbReference>
<dbReference type="Proteomes" id="UP000293377">
    <property type="component" value="Unassembled WGS sequence"/>
</dbReference>
<comment type="caution">
    <text evidence="8">The sequence shown here is derived from an EMBL/GenBank/DDBJ whole genome shotgun (WGS) entry which is preliminary data.</text>
</comment>
<dbReference type="PROSITE" id="PS51900">
    <property type="entry name" value="CB"/>
    <property type="match status" value="1"/>
</dbReference>
<evidence type="ECO:0000313" key="9">
    <source>
        <dbReference type="Proteomes" id="UP000293377"/>
    </source>
</evidence>
<dbReference type="InterPro" id="IPR002104">
    <property type="entry name" value="Integrase_catalytic"/>
</dbReference>
<dbReference type="NCBIfam" id="NF001399">
    <property type="entry name" value="PRK00283.1"/>
    <property type="match status" value="1"/>
</dbReference>
<keyword evidence="9" id="KW-1185">Reference proteome</keyword>
<keyword evidence="1" id="KW-0159">Chromosome partition</keyword>
<dbReference type="GO" id="GO:0015074">
    <property type="term" value="P:DNA integration"/>
    <property type="evidence" value="ECO:0007669"/>
    <property type="project" value="UniProtKB-KW"/>
</dbReference>
<dbReference type="InterPro" id="IPR044068">
    <property type="entry name" value="CB"/>
</dbReference>
<dbReference type="PANTHER" id="PTHR30349">
    <property type="entry name" value="PHAGE INTEGRASE-RELATED"/>
    <property type="match status" value="1"/>
</dbReference>
<evidence type="ECO:0000256" key="5">
    <source>
        <dbReference type="PROSITE-ProRule" id="PRU01248"/>
    </source>
</evidence>
<feature type="domain" description="Tyr recombinase" evidence="6">
    <location>
        <begin position="107"/>
        <end position="301"/>
    </location>
</feature>
<dbReference type="GO" id="GO:0003677">
    <property type="term" value="F:DNA binding"/>
    <property type="evidence" value="ECO:0007669"/>
    <property type="project" value="UniProtKB-UniRule"/>
</dbReference>
<dbReference type="OrthoDB" id="9801717at2"/>
<dbReference type="PANTHER" id="PTHR30349:SF81">
    <property type="entry name" value="TYROSINE RECOMBINASE XERC"/>
    <property type="match status" value="1"/>
</dbReference>
<evidence type="ECO:0000259" key="7">
    <source>
        <dbReference type="PROSITE" id="PS51900"/>
    </source>
</evidence>
<keyword evidence="3 5" id="KW-0238">DNA-binding</keyword>
<keyword evidence="4" id="KW-0233">DNA recombination</keyword>
<dbReference type="AlphaFoldDB" id="A0A4V2BQN8"/>
<dbReference type="STRING" id="1242993.ehr_00365"/>
<feature type="domain" description="Core-binding (CB)" evidence="7">
    <location>
        <begin position="1"/>
        <end position="86"/>
    </location>
</feature>
<dbReference type="EMBL" id="QOHL01000012">
    <property type="protein sequence ID" value="RZB12634.1"/>
    <property type="molecule type" value="Genomic_DNA"/>
</dbReference>
<evidence type="ECO:0000256" key="2">
    <source>
        <dbReference type="ARBA" id="ARBA00022908"/>
    </source>
</evidence>
<reference evidence="8 9" key="1">
    <citation type="submission" date="2018-06" db="EMBL/GenBank/DDBJ databases">
        <title>Complete Genome Sequence of Ehrlichia minasensis Isolated From Cattle.</title>
        <authorList>
            <person name="Aguiar D.M."/>
            <person name="Araujo J.P.A.Jr."/>
            <person name="Nakazato L."/>
            <person name="Bard E."/>
            <person name="Cabezas-Cruz A."/>
        </authorList>
    </citation>
    <scope>NUCLEOTIDE SEQUENCE [LARGE SCALE GENOMIC DNA]</scope>
    <source>
        <strain evidence="8 9">B11</strain>
    </source>
</reference>
<evidence type="ECO:0000256" key="1">
    <source>
        <dbReference type="ARBA" id="ARBA00022829"/>
    </source>
</evidence>
<name>A0A4V2BQN8_9RICK</name>
<dbReference type="InterPro" id="IPR013762">
    <property type="entry name" value="Integrase-like_cat_sf"/>
</dbReference>
<dbReference type="SUPFAM" id="SSF56349">
    <property type="entry name" value="DNA breaking-rejoining enzymes"/>
    <property type="match status" value="1"/>
</dbReference>
<evidence type="ECO:0000256" key="3">
    <source>
        <dbReference type="ARBA" id="ARBA00023125"/>
    </source>
</evidence>
<sequence>MDNQKYVEIFLEAITAERHISYNTCQSYKTDLLGLCQFVSQQNLLLIDASINELQNYIRLLYEKGYKANTVLRKISAIKNFYGFLYRDNIIESDPTLYLDAPKLSRSLPKALSFEEIDKLLDVAALDISPDGRRINAIVNILYSSGIRISELVCLKFCSVMEALEGHNEEIYHIKINGKANKERIVLLNLSAVESIKKYMEVYKYFVPNGFEMSRWLFPGTKFDNPITRQRVGQLLKGLAMNAGIDITKISPHKLRHSFATHLLNNGSNIIFIQKMLGHANLATTQIYTHIANEKLKNVLLKFHPLNNE</sequence>
<dbReference type="Gene3D" id="1.10.443.10">
    <property type="entry name" value="Intergrase catalytic core"/>
    <property type="match status" value="1"/>
</dbReference>
<protein>
    <submittedName>
        <fullName evidence="8">Tyrosine recombinase</fullName>
    </submittedName>
</protein>
<keyword evidence="2" id="KW-0229">DNA integration</keyword>
<dbReference type="Gene3D" id="1.10.150.130">
    <property type="match status" value="1"/>
</dbReference>
<dbReference type="InterPro" id="IPR050090">
    <property type="entry name" value="Tyrosine_recombinase_XerCD"/>
</dbReference>
<dbReference type="Pfam" id="PF00589">
    <property type="entry name" value="Phage_integrase"/>
    <property type="match status" value="1"/>
</dbReference>
<dbReference type="GO" id="GO:0007059">
    <property type="term" value="P:chromosome segregation"/>
    <property type="evidence" value="ECO:0007669"/>
    <property type="project" value="UniProtKB-KW"/>
</dbReference>
<dbReference type="RefSeq" id="WP_045170975.1">
    <property type="nucleotide sequence ID" value="NZ_QOHL01000012.1"/>
</dbReference>
<dbReference type="InterPro" id="IPR010998">
    <property type="entry name" value="Integrase_recombinase_N"/>
</dbReference>